<dbReference type="InterPro" id="IPR005467">
    <property type="entry name" value="His_kinase_dom"/>
</dbReference>
<dbReference type="InterPro" id="IPR003660">
    <property type="entry name" value="HAMP_dom"/>
</dbReference>
<feature type="domain" description="Histidine kinase" evidence="14">
    <location>
        <begin position="256"/>
        <end position="449"/>
    </location>
</feature>
<evidence type="ECO:0000313" key="17">
    <source>
        <dbReference type="Proteomes" id="UP001201549"/>
    </source>
</evidence>
<gene>
    <name evidence="16" type="ORF">L9G74_01475</name>
</gene>
<evidence type="ECO:0000256" key="1">
    <source>
        <dbReference type="ARBA" id="ARBA00000085"/>
    </source>
</evidence>
<keyword evidence="7" id="KW-0547">Nucleotide-binding</keyword>
<dbReference type="PANTHER" id="PTHR45436">
    <property type="entry name" value="SENSOR HISTIDINE KINASE YKOH"/>
    <property type="match status" value="1"/>
</dbReference>
<dbReference type="EMBL" id="JAKOGG010000001">
    <property type="protein sequence ID" value="MCS4555098.1"/>
    <property type="molecule type" value="Genomic_DNA"/>
</dbReference>
<dbReference type="InterPro" id="IPR036890">
    <property type="entry name" value="HATPase_C_sf"/>
</dbReference>
<feature type="transmembrane region" description="Helical" evidence="13">
    <location>
        <begin position="177"/>
        <end position="198"/>
    </location>
</feature>
<dbReference type="InterPro" id="IPR058619">
    <property type="entry name" value="PhoQ/CarS-like_HATPase"/>
</dbReference>
<evidence type="ECO:0000259" key="14">
    <source>
        <dbReference type="PROSITE" id="PS50109"/>
    </source>
</evidence>
<feature type="domain" description="HAMP" evidence="15">
    <location>
        <begin position="197"/>
        <end position="248"/>
    </location>
</feature>
<protein>
    <recommendedName>
        <fullName evidence="3">histidine kinase</fullName>
        <ecNumber evidence="3">2.7.13.3</ecNumber>
    </recommendedName>
</protein>
<evidence type="ECO:0000256" key="11">
    <source>
        <dbReference type="ARBA" id="ARBA00023012"/>
    </source>
</evidence>
<evidence type="ECO:0000256" key="12">
    <source>
        <dbReference type="ARBA" id="ARBA00023136"/>
    </source>
</evidence>
<dbReference type="InterPro" id="IPR003594">
    <property type="entry name" value="HATPase_dom"/>
</dbReference>
<keyword evidence="11" id="KW-0902">Two-component regulatory system</keyword>
<dbReference type="PANTHER" id="PTHR45436:SF4">
    <property type="entry name" value="SENSOR PROTEIN PHOQ"/>
    <property type="match status" value="1"/>
</dbReference>
<organism evidence="16 17">
    <name type="scientific">Shewanella electrica</name>
    <dbReference type="NCBI Taxonomy" id="515560"/>
    <lineage>
        <taxon>Bacteria</taxon>
        <taxon>Pseudomonadati</taxon>
        <taxon>Pseudomonadota</taxon>
        <taxon>Gammaproteobacteria</taxon>
        <taxon>Alteromonadales</taxon>
        <taxon>Shewanellaceae</taxon>
        <taxon>Shewanella</taxon>
    </lineage>
</organism>
<keyword evidence="6 13" id="KW-0812">Transmembrane</keyword>
<evidence type="ECO:0000256" key="2">
    <source>
        <dbReference type="ARBA" id="ARBA00004370"/>
    </source>
</evidence>
<dbReference type="EC" id="2.7.13.3" evidence="3"/>
<reference evidence="17" key="2">
    <citation type="submission" date="2023-07" db="EMBL/GenBank/DDBJ databases">
        <title>Shewanella mangrovi sp. nov., an acetaldehyde- degrading bacterium isolated from mangrove sediment.</title>
        <authorList>
            <person name="Liu Y."/>
        </authorList>
    </citation>
    <scope>NUCLEOTIDE SEQUENCE [LARGE SCALE GENOMIC DNA]</scope>
    <source>
        <strain evidence="17">C32</strain>
    </source>
</reference>
<evidence type="ECO:0000256" key="5">
    <source>
        <dbReference type="ARBA" id="ARBA00022679"/>
    </source>
</evidence>
<evidence type="ECO:0000256" key="8">
    <source>
        <dbReference type="ARBA" id="ARBA00022777"/>
    </source>
</evidence>
<dbReference type="InterPro" id="IPR004358">
    <property type="entry name" value="Sig_transdc_His_kin-like_C"/>
</dbReference>
<dbReference type="Pfam" id="PF02518">
    <property type="entry name" value="HATPase_c"/>
    <property type="match status" value="1"/>
</dbReference>
<dbReference type="Proteomes" id="UP001201549">
    <property type="component" value="Unassembled WGS sequence"/>
</dbReference>
<reference evidence="16 17" key="1">
    <citation type="submission" date="2022-02" db="EMBL/GenBank/DDBJ databases">
        <authorList>
            <person name="Zhuang L."/>
        </authorList>
    </citation>
    <scope>NUCLEOTIDE SEQUENCE [LARGE SCALE GENOMIC DNA]</scope>
    <source>
        <strain evidence="16 17">C32</strain>
    </source>
</reference>
<evidence type="ECO:0000256" key="7">
    <source>
        <dbReference type="ARBA" id="ARBA00022741"/>
    </source>
</evidence>
<keyword evidence="17" id="KW-1185">Reference proteome</keyword>
<evidence type="ECO:0000256" key="10">
    <source>
        <dbReference type="ARBA" id="ARBA00022989"/>
    </source>
</evidence>
<keyword evidence="9 16" id="KW-0067">ATP-binding</keyword>
<keyword evidence="10 13" id="KW-1133">Transmembrane helix</keyword>
<evidence type="ECO:0000256" key="9">
    <source>
        <dbReference type="ARBA" id="ARBA00022840"/>
    </source>
</evidence>
<dbReference type="Gene3D" id="1.10.287.130">
    <property type="match status" value="1"/>
</dbReference>
<dbReference type="SMART" id="SM00387">
    <property type="entry name" value="HATPase_c"/>
    <property type="match status" value="1"/>
</dbReference>
<dbReference type="SUPFAM" id="SSF55874">
    <property type="entry name" value="ATPase domain of HSP90 chaperone/DNA topoisomerase II/histidine kinase"/>
    <property type="match status" value="1"/>
</dbReference>
<sequence>MAMLKSARHWSLKSRIIASTLLLNLVLVPLIGFALSDAFRMEMTNAEQSEMSAAMYGILALAEQDNGELELPAALQDKQFNIDQSGVYALVTAPDGDILWRSGSLLSAPAPTQLPFPPLGQSQFGEFEFNQQAHFIFSFSASFAATSADQPPLTFAVHIIKTEQILAATQAQFSQTIWRWLLVLMLILLLFQAGWLWWTIRPLARFRQELIAVEQGQQPHITSHYPTELAQVAEQLNLLISNEQRQRQRYRNALSDLAHSLKTPLAVLSSIKALPTEAHEPIQTINDSISHQLKRAQSSGNLAWHRGIPVAPIAERLGRTLPKIYRDKSLQLQLNVAHEALFFGEEGDLTELLGNLLDNACKAAKQRVLLTVVQQAHELQIVVEDDGPGIADDMQQQIFQRGVRADTYDKGHGVGLAIVKDLLESYQGRWQISRSTTLGGAQFSIHLPK</sequence>
<evidence type="ECO:0000256" key="3">
    <source>
        <dbReference type="ARBA" id="ARBA00012438"/>
    </source>
</evidence>
<keyword evidence="8" id="KW-0418">Kinase</keyword>
<dbReference type="GO" id="GO:0005524">
    <property type="term" value="F:ATP binding"/>
    <property type="evidence" value="ECO:0007669"/>
    <property type="project" value="UniProtKB-KW"/>
</dbReference>
<comment type="catalytic activity">
    <reaction evidence="1">
        <text>ATP + protein L-histidine = ADP + protein N-phospho-L-histidine.</text>
        <dbReference type="EC" id="2.7.13.3"/>
    </reaction>
</comment>
<comment type="caution">
    <text evidence="16">The sequence shown here is derived from an EMBL/GenBank/DDBJ whole genome shotgun (WGS) entry which is preliminary data.</text>
</comment>
<proteinExistence type="predicted"/>
<evidence type="ECO:0000256" key="13">
    <source>
        <dbReference type="SAM" id="Phobius"/>
    </source>
</evidence>
<evidence type="ECO:0000313" key="16">
    <source>
        <dbReference type="EMBL" id="MCS4555098.1"/>
    </source>
</evidence>
<keyword evidence="5" id="KW-0808">Transferase</keyword>
<keyword evidence="12 13" id="KW-0472">Membrane</keyword>
<evidence type="ECO:0000259" key="15">
    <source>
        <dbReference type="PROSITE" id="PS50885"/>
    </source>
</evidence>
<dbReference type="Gene3D" id="3.30.565.10">
    <property type="entry name" value="Histidine kinase-like ATPase, C-terminal domain"/>
    <property type="match status" value="1"/>
</dbReference>
<dbReference type="PROSITE" id="PS50885">
    <property type="entry name" value="HAMP"/>
    <property type="match status" value="1"/>
</dbReference>
<dbReference type="InterPro" id="IPR050428">
    <property type="entry name" value="TCS_sensor_his_kinase"/>
</dbReference>
<keyword evidence="4" id="KW-0597">Phosphoprotein</keyword>
<comment type="subcellular location">
    <subcellularLocation>
        <location evidence="2">Membrane</location>
    </subcellularLocation>
</comment>
<dbReference type="PROSITE" id="PS50109">
    <property type="entry name" value="HIS_KIN"/>
    <property type="match status" value="1"/>
</dbReference>
<accession>A0ABT2FFV9</accession>
<name>A0ABT2FFV9_9GAMM</name>
<evidence type="ECO:0000256" key="6">
    <source>
        <dbReference type="ARBA" id="ARBA00022692"/>
    </source>
</evidence>
<dbReference type="PRINTS" id="PR00344">
    <property type="entry name" value="BCTRLSENSOR"/>
</dbReference>
<evidence type="ECO:0000256" key="4">
    <source>
        <dbReference type="ARBA" id="ARBA00022553"/>
    </source>
</evidence>
<dbReference type="CDD" id="cd16954">
    <property type="entry name" value="HATPase_PhoQ-like"/>
    <property type="match status" value="1"/>
</dbReference>